<reference evidence="7" key="1">
    <citation type="journal article" date="2016" name="Nature">
        <title>The genome of the seagrass Zostera marina reveals angiosperm adaptation to the sea.</title>
        <authorList>
            <person name="Olsen J.L."/>
            <person name="Rouze P."/>
            <person name="Verhelst B."/>
            <person name="Lin Y.-C."/>
            <person name="Bayer T."/>
            <person name="Collen J."/>
            <person name="Dattolo E."/>
            <person name="De Paoli E."/>
            <person name="Dittami S."/>
            <person name="Maumus F."/>
            <person name="Michel G."/>
            <person name="Kersting A."/>
            <person name="Lauritano C."/>
            <person name="Lohaus R."/>
            <person name="Toepel M."/>
            <person name="Tonon T."/>
            <person name="Vanneste K."/>
            <person name="Amirebrahimi M."/>
            <person name="Brakel J."/>
            <person name="Bostroem C."/>
            <person name="Chovatia M."/>
            <person name="Grimwood J."/>
            <person name="Jenkins J.W."/>
            <person name="Jueterbock A."/>
            <person name="Mraz A."/>
            <person name="Stam W.T."/>
            <person name="Tice H."/>
            <person name="Bornberg-Bauer E."/>
            <person name="Green P.J."/>
            <person name="Pearson G.A."/>
            <person name="Procaccini G."/>
            <person name="Duarte C.M."/>
            <person name="Schmutz J."/>
            <person name="Reusch T.B.H."/>
            <person name="Van de Peer Y."/>
        </authorList>
    </citation>
    <scope>NUCLEOTIDE SEQUENCE [LARGE SCALE GENOMIC DNA]</scope>
    <source>
        <strain evidence="7">cv. Finnish</strain>
    </source>
</reference>
<proteinExistence type="inferred from homology"/>
<comment type="subcellular location">
    <subcellularLocation>
        <location evidence="1 5">Nucleus</location>
    </subcellularLocation>
</comment>
<evidence type="ECO:0000256" key="5">
    <source>
        <dbReference type="RuleBase" id="RU369086"/>
    </source>
</evidence>
<accession>A0A0K9PNV5</accession>
<evidence type="ECO:0000256" key="2">
    <source>
        <dbReference type="ARBA" id="ARBA00009307"/>
    </source>
</evidence>
<dbReference type="InterPro" id="IPR012340">
    <property type="entry name" value="NA-bd_OB-fold"/>
</dbReference>
<keyword evidence="4 5" id="KW-0804">Transcription</keyword>
<evidence type="ECO:0000256" key="3">
    <source>
        <dbReference type="ARBA" id="ARBA00022478"/>
    </source>
</evidence>
<dbReference type="PANTHER" id="PTHR12709">
    <property type="entry name" value="DNA-DIRECTED RNA POLYMERASE II, III"/>
    <property type="match status" value="1"/>
</dbReference>
<keyword evidence="7" id="KW-1185">Reference proteome</keyword>
<sequence>MFLKAKLSWNILITCENLNSNELTLHKTIILQLLNEFSTRRATEEHGYFIAVISLDKVGDGKVRTLTGDVLFPVDFTCITLKPFRGEVLDGVVDKVLKNGLFLKAGPLDSVFVPSKTIGKFQYVHGEIPIFLNEKMERLEKDTTVRFRVFGIQWKESDRCFRMLGTLDGGLLGPV</sequence>
<evidence type="ECO:0000313" key="6">
    <source>
        <dbReference type="EMBL" id="KMZ70624.1"/>
    </source>
</evidence>
<dbReference type="STRING" id="29655.A0A0K9PNV5"/>
<dbReference type="GO" id="GO:0005634">
    <property type="term" value="C:nucleus"/>
    <property type="evidence" value="ECO:0007669"/>
    <property type="project" value="UniProtKB-SubCell"/>
</dbReference>
<evidence type="ECO:0000313" key="7">
    <source>
        <dbReference type="Proteomes" id="UP000036987"/>
    </source>
</evidence>
<dbReference type="SUPFAM" id="SSF50249">
    <property type="entry name" value="Nucleic acid-binding proteins"/>
    <property type="match status" value="1"/>
</dbReference>
<dbReference type="GO" id="GO:0003727">
    <property type="term" value="F:single-stranded RNA binding"/>
    <property type="evidence" value="ECO:0000318"/>
    <property type="project" value="GO_Central"/>
</dbReference>
<dbReference type="Proteomes" id="UP000036987">
    <property type="component" value="Unassembled WGS sequence"/>
</dbReference>
<evidence type="ECO:0000256" key="4">
    <source>
        <dbReference type="ARBA" id="ARBA00023163"/>
    </source>
</evidence>
<dbReference type="EMBL" id="LFYR01000725">
    <property type="protein sequence ID" value="KMZ70624.1"/>
    <property type="molecule type" value="Genomic_DNA"/>
</dbReference>
<dbReference type="OMA" id="VERKMFI"/>
<dbReference type="PANTHER" id="PTHR12709:SF3">
    <property type="entry name" value="DNA-DIRECTED RNA POLYMERASE V SUBUNIT 7"/>
    <property type="match status" value="1"/>
</dbReference>
<gene>
    <name evidence="6" type="ORF">ZOSMA_198G00260</name>
</gene>
<dbReference type="OrthoDB" id="1162399at2759"/>
<dbReference type="SUPFAM" id="SSF88798">
    <property type="entry name" value="N-terminal, heterodimerisation domain of RBP7 (RpoE)"/>
    <property type="match status" value="1"/>
</dbReference>
<evidence type="ECO:0000256" key="1">
    <source>
        <dbReference type="ARBA" id="ARBA00004123"/>
    </source>
</evidence>
<name>A0A0K9PNV5_ZOSMR</name>
<dbReference type="GO" id="GO:0003697">
    <property type="term" value="F:single-stranded DNA binding"/>
    <property type="evidence" value="ECO:0000318"/>
    <property type="project" value="GO_Central"/>
</dbReference>
<dbReference type="InterPro" id="IPR045113">
    <property type="entry name" value="Rpb7-like"/>
</dbReference>
<dbReference type="GO" id="GO:0000428">
    <property type="term" value="C:DNA-directed RNA polymerase complex"/>
    <property type="evidence" value="ECO:0007669"/>
    <property type="project" value="UniProtKB-KW"/>
</dbReference>
<comment type="function">
    <text evidence="5">DNA-dependent RNA polymerase which catalyzes the transcription of DNA into RNA using the four ribonucleoside triphosphates as substrates.</text>
</comment>
<keyword evidence="3 5" id="KW-0240">DNA-directed RNA polymerase</keyword>
<keyword evidence="5" id="KW-0539">Nucleus</keyword>
<dbReference type="GO" id="GO:0006352">
    <property type="term" value="P:DNA-templated transcription initiation"/>
    <property type="evidence" value="ECO:0007669"/>
    <property type="project" value="UniProtKB-UniRule"/>
</dbReference>
<protein>
    <recommendedName>
        <fullName evidence="5">DNA-directed RNA polymerase subunit</fullName>
    </recommendedName>
</protein>
<organism evidence="6 7">
    <name type="scientific">Zostera marina</name>
    <name type="common">Eelgrass</name>
    <dbReference type="NCBI Taxonomy" id="29655"/>
    <lineage>
        <taxon>Eukaryota</taxon>
        <taxon>Viridiplantae</taxon>
        <taxon>Streptophyta</taxon>
        <taxon>Embryophyta</taxon>
        <taxon>Tracheophyta</taxon>
        <taxon>Spermatophyta</taxon>
        <taxon>Magnoliopsida</taxon>
        <taxon>Liliopsida</taxon>
        <taxon>Zosteraceae</taxon>
        <taxon>Zostera</taxon>
    </lineage>
</organism>
<dbReference type="Gene3D" id="2.40.50.140">
    <property type="entry name" value="Nucleic acid-binding proteins"/>
    <property type="match status" value="1"/>
</dbReference>
<dbReference type="Gene3D" id="3.30.1490.120">
    <property type="entry name" value="RNA polymerase Rpb7-like, N-terminal domain"/>
    <property type="match status" value="1"/>
</dbReference>
<dbReference type="AlphaFoldDB" id="A0A0K9PNV5"/>
<dbReference type="InterPro" id="IPR036898">
    <property type="entry name" value="RNA_pol_Rpb7-like_N_sf"/>
</dbReference>
<comment type="similarity">
    <text evidence="2">Belongs to the eukaryotic RPB7/RPC8 RNA polymerase subunit family.</text>
</comment>
<dbReference type="FunFam" id="3.30.1490.120:FF:000001">
    <property type="entry name" value="DNA-directed RNA polymerase II subunit RPB7"/>
    <property type="match status" value="1"/>
</dbReference>
<comment type="caution">
    <text evidence="6">The sequence shown here is derived from an EMBL/GenBank/DDBJ whole genome shotgun (WGS) entry which is preliminary data.</text>
</comment>